<evidence type="ECO:0000313" key="15">
    <source>
        <dbReference type="EMBL" id="TDV24467.1"/>
    </source>
</evidence>
<protein>
    <recommendedName>
        <fullName evidence="13">Threonine--tRNA ligase</fullName>
        <ecNumber evidence="13">6.1.1.3</ecNumber>
    </recommendedName>
    <alternativeName>
        <fullName evidence="13">Threonyl-tRNA synthetase</fullName>
        <shortName evidence="13">ThrRS</shortName>
    </alternativeName>
</protein>
<accession>A0A4R7UDC4</accession>
<dbReference type="GO" id="GO:0006435">
    <property type="term" value="P:threonyl-tRNA aminoacylation"/>
    <property type="evidence" value="ECO:0007669"/>
    <property type="project" value="UniProtKB-UniRule"/>
</dbReference>
<dbReference type="Pfam" id="PF03129">
    <property type="entry name" value="HGTP_anticodon"/>
    <property type="match status" value="1"/>
</dbReference>
<evidence type="ECO:0000256" key="6">
    <source>
        <dbReference type="ARBA" id="ARBA00022741"/>
    </source>
</evidence>
<name>A0A4R7UDC4_9BACT</name>
<dbReference type="FunFam" id="3.30.930.10:FF:000002">
    <property type="entry name" value="Threonine--tRNA ligase"/>
    <property type="match status" value="1"/>
</dbReference>
<dbReference type="NCBIfam" id="TIGR00418">
    <property type="entry name" value="thrS"/>
    <property type="match status" value="1"/>
</dbReference>
<feature type="binding site" evidence="13">
    <location>
        <position position="455"/>
    </location>
    <ligand>
        <name>Zn(2+)</name>
        <dbReference type="ChEBI" id="CHEBI:29105"/>
        <note>catalytic</note>
    </ligand>
</feature>
<evidence type="ECO:0000313" key="16">
    <source>
        <dbReference type="Proteomes" id="UP000295757"/>
    </source>
</evidence>
<evidence type="ECO:0000256" key="7">
    <source>
        <dbReference type="ARBA" id="ARBA00022833"/>
    </source>
</evidence>
<dbReference type="PROSITE" id="PS50862">
    <property type="entry name" value="AA_TRNA_LIGASE_II"/>
    <property type="match status" value="1"/>
</dbReference>
<dbReference type="SMART" id="SM00863">
    <property type="entry name" value="tRNA_SAD"/>
    <property type="match status" value="1"/>
</dbReference>
<comment type="cofactor">
    <cofactor evidence="13">
        <name>Zn(2+)</name>
        <dbReference type="ChEBI" id="CHEBI:29105"/>
    </cofactor>
    <text evidence="13">Binds 1 zinc ion per subunit.</text>
</comment>
<evidence type="ECO:0000256" key="3">
    <source>
        <dbReference type="ARBA" id="ARBA00022555"/>
    </source>
</evidence>
<evidence type="ECO:0000256" key="12">
    <source>
        <dbReference type="ARBA" id="ARBA00049515"/>
    </source>
</evidence>
<dbReference type="Proteomes" id="UP000295757">
    <property type="component" value="Unassembled WGS sequence"/>
</dbReference>
<dbReference type="GO" id="GO:0005524">
    <property type="term" value="F:ATP binding"/>
    <property type="evidence" value="ECO:0007669"/>
    <property type="project" value="UniProtKB-UniRule"/>
</dbReference>
<keyword evidence="3 13" id="KW-0820">tRNA-binding</keyword>
<dbReference type="SUPFAM" id="SSF55186">
    <property type="entry name" value="ThrRS/AlaRS common domain"/>
    <property type="match status" value="1"/>
</dbReference>
<dbReference type="PANTHER" id="PTHR11451:SF56">
    <property type="entry name" value="THREONINE--TRNA LIGASE 1"/>
    <property type="match status" value="1"/>
</dbReference>
<dbReference type="AlphaFoldDB" id="A0A4R7UDC4"/>
<keyword evidence="9 13" id="KW-0694">RNA-binding</keyword>
<keyword evidence="5 13" id="KW-0479">Metal-binding</keyword>
<dbReference type="Pfam" id="PF00587">
    <property type="entry name" value="tRNA-synt_2b"/>
    <property type="match status" value="1"/>
</dbReference>
<keyword evidence="16" id="KW-1185">Reference proteome</keyword>
<dbReference type="HAMAP" id="MF_00184">
    <property type="entry name" value="Thr_tRNA_synth"/>
    <property type="match status" value="1"/>
</dbReference>
<evidence type="ECO:0000256" key="1">
    <source>
        <dbReference type="ARBA" id="ARBA00008226"/>
    </source>
</evidence>
<keyword evidence="10 13" id="KW-0648">Protein biosynthesis</keyword>
<gene>
    <name evidence="13" type="primary">thrS</name>
    <name evidence="15" type="ORF">BCF59_0439</name>
</gene>
<dbReference type="CDD" id="cd00860">
    <property type="entry name" value="ThrRS_anticodon"/>
    <property type="match status" value="1"/>
</dbReference>
<proteinExistence type="inferred from homology"/>
<reference evidence="15 16" key="1">
    <citation type="submission" date="2019-03" db="EMBL/GenBank/DDBJ databases">
        <title>Genomic Encyclopedia of Archaeal and Bacterial Type Strains, Phase II (KMG-II): from individual species to whole genera.</title>
        <authorList>
            <person name="Goeker M."/>
        </authorList>
    </citation>
    <scope>NUCLEOTIDE SEQUENCE [LARGE SCALE GENOMIC DNA]</scope>
    <source>
        <strain evidence="15 16">ATCC 35214</strain>
    </source>
</reference>
<dbReference type="Gene3D" id="3.40.50.800">
    <property type="entry name" value="Anticodon-binding domain"/>
    <property type="match status" value="1"/>
</dbReference>
<keyword evidence="11 13" id="KW-0030">Aminoacyl-tRNA synthetase</keyword>
<evidence type="ECO:0000256" key="5">
    <source>
        <dbReference type="ARBA" id="ARBA00022723"/>
    </source>
</evidence>
<comment type="catalytic activity">
    <reaction evidence="12 13">
        <text>tRNA(Thr) + L-threonine + ATP = L-threonyl-tRNA(Thr) + AMP + diphosphate + H(+)</text>
        <dbReference type="Rhea" id="RHEA:24624"/>
        <dbReference type="Rhea" id="RHEA-COMP:9670"/>
        <dbReference type="Rhea" id="RHEA-COMP:9704"/>
        <dbReference type="ChEBI" id="CHEBI:15378"/>
        <dbReference type="ChEBI" id="CHEBI:30616"/>
        <dbReference type="ChEBI" id="CHEBI:33019"/>
        <dbReference type="ChEBI" id="CHEBI:57926"/>
        <dbReference type="ChEBI" id="CHEBI:78442"/>
        <dbReference type="ChEBI" id="CHEBI:78534"/>
        <dbReference type="ChEBI" id="CHEBI:456215"/>
        <dbReference type="EC" id="6.1.1.3"/>
    </reaction>
</comment>
<dbReference type="PANTHER" id="PTHR11451">
    <property type="entry name" value="THREONINE-TRNA LIGASE"/>
    <property type="match status" value="1"/>
</dbReference>
<dbReference type="PRINTS" id="PR01047">
    <property type="entry name" value="TRNASYNTHTHR"/>
</dbReference>
<comment type="subcellular location">
    <subcellularLocation>
        <location evidence="13">Cytoplasm</location>
    </subcellularLocation>
</comment>
<feature type="binding site" evidence="13">
    <location>
        <position position="274"/>
    </location>
    <ligand>
        <name>Zn(2+)</name>
        <dbReference type="ChEBI" id="CHEBI:29105"/>
        <note>catalytic</note>
    </ligand>
</feature>
<dbReference type="EMBL" id="SOCN01000001">
    <property type="protein sequence ID" value="TDV24467.1"/>
    <property type="molecule type" value="Genomic_DNA"/>
</dbReference>
<feature type="domain" description="Aminoacyl-transfer RNA synthetases class-II family profile" evidence="14">
    <location>
        <begin position="207"/>
        <end position="478"/>
    </location>
</feature>
<keyword evidence="8 13" id="KW-0067">ATP-binding</keyword>
<dbReference type="Pfam" id="PF07973">
    <property type="entry name" value="tRNA_SAD"/>
    <property type="match status" value="1"/>
</dbReference>
<dbReference type="OrthoDB" id="9802304at2"/>
<evidence type="ECO:0000256" key="10">
    <source>
        <dbReference type="ARBA" id="ARBA00022917"/>
    </source>
</evidence>
<feature type="binding site" evidence="13">
    <location>
        <position position="325"/>
    </location>
    <ligand>
        <name>Zn(2+)</name>
        <dbReference type="ChEBI" id="CHEBI:29105"/>
        <note>catalytic</note>
    </ligand>
</feature>
<organism evidence="15 16">
    <name type="scientific">Mycoplasmopsis mustelae</name>
    <dbReference type="NCBI Taxonomy" id="171289"/>
    <lineage>
        <taxon>Bacteria</taxon>
        <taxon>Bacillati</taxon>
        <taxon>Mycoplasmatota</taxon>
        <taxon>Mycoplasmoidales</taxon>
        <taxon>Metamycoplasmataceae</taxon>
        <taxon>Mycoplasmopsis</taxon>
    </lineage>
</organism>
<dbReference type="GO" id="GO:0004829">
    <property type="term" value="F:threonine-tRNA ligase activity"/>
    <property type="evidence" value="ECO:0007669"/>
    <property type="project" value="UniProtKB-UniRule"/>
</dbReference>
<comment type="similarity">
    <text evidence="1 13">Belongs to the class-II aminoacyl-tRNA synthetase family.</text>
</comment>
<dbReference type="InterPro" id="IPR045864">
    <property type="entry name" value="aa-tRNA-synth_II/BPL/LPL"/>
</dbReference>
<comment type="caution">
    <text evidence="13">Lacks conserved residue(s) required for the propagation of feature annotation.</text>
</comment>
<evidence type="ECO:0000256" key="2">
    <source>
        <dbReference type="ARBA" id="ARBA00022490"/>
    </source>
</evidence>
<dbReference type="InterPro" id="IPR002314">
    <property type="entry name" value="aa-tRNA-synt_IIb"/>
</dbReference>
<dbReference type="InterPro" id="IPR018163">
    <property type="entry name" value="Thr/Ala-tRNA-synth_IIc_edit"/>
</dbReference>
<sequence length="582" mass="67809">MKADKKLNHTTSHLLAAAILQLYPDVKLGFGPAIEEGFYYDFEFSQPLSDTELIKIEKLMKKLASRNLVMQEVSEKEYNLSKQPYKRELYHELKNQGKNITFYALVDPLNKQNVFVDLCAGGHVEDTKKIKHFKLLNLAGAYWRGDSNNIQLTRIYGTSRSSKDELDAYLTILQDRKDRDHRKIGKEMKLFMFNKLGGQGLPFWLEDGMYIHNEIRNLILKKDREYGFSEVLTPHFGEVELYKISGHLVHYKDDMFKAIQMDENESLIARPMTCPHHILCYNSEKRSYRDLPIRYSEQSQLYRYEKSGALTGLERVRGMLLTEGHLFVRKDQIATEFKAMYRLIKETLAEFNIQISYVSLSLRDPQDKQKYYQDDVMWNSAEVELKQVLDDLKVEYIEKIGEAAFYGPKMDIQIFTALGHEITVSTLQLDFLLPKHFKMSFTNKLGEEETPVLIHRGLIGTYERFVAILIEQTKGVFPFWLAPKQITVIPATNSDEDVNAAKEVNKRLFALGFRSKLDLRDERLSKKIRDAQTSKSKFQVIIGEKERQSNTISYREYGQQQTYNITLSDFVNKLTLLRKSHD</sequence>
<evidence type="ECO:0000256" key="9">
    <source>
        <dbReference type="ARBA" id="ARBA00022884"/>
    </source>
</evidence>
<dbReference type="Gene3D" id="3.30.980.10">
    <property type="entry name" value="Threonyl-trna Synthetase, Chain A, domain 2"/>
    <property type="match status" value="1"/>
</dbReference>
<dbReference type="InterPro" id="IPR006195">
    <property type="entry name" value="aa-tRNA-synth_II"/>
</dbReference>
<dbReference type="InterPro" id="IPR033728">
    <property type="entry name" value="ThrRS_core"/>
</dbReference>
<dbReference type="InterPro" id="IPR002320">
    <property type="entry name" value="Thr-tRNA-ligase_IIa"/>
</dbReference>
<dbReference type="Gene3D" id="3.30.54.20">
    <property type="match status" value="1"/>
</dbReference>
<comment type="subunit">
    <text evidence="13">Homodimer.</text>
</comment>
<evidence type="ECO:0000256" key="11">
    <source>
        <dbReference type="ARBA" id="ARBA00023146"/>
    </source>
</evidence>
<dbReference type="InterPro" id="IPR012947">
    <property type="entry name" value="tRNA_SAD"/>
</dbReference>
<comment type="caution">
    <text evidence="15">The sequence shown here is derived from an EMBL/GenBank/DDBJ whole genome shotgun (WGS) entry which is preliminary data.</text>
</comment>
<dbReference type="RefSeq" id="WP_134110784.1">
    <property type="nucleotide sequence ID" value="NZ_SOCN01000001.1"/>
</dbReference>
<keyword evidence="6 13" id="KW-0547">Nucleotide-binding</keyword>
<dbReference type="InterPro" id="IPR036621">
    <property type="entry name" value="Anticodon-bd_dom_sf"/>
</dbReference>
<dbReference type="SUPFAM" id="SSF52954">
    <property type="entry name" value="Class II aaRS ABD-related"/>
    <property type="match status" value="1"/>
</dbReference>
<dbReference type="InterPro" id="IPR047246">
    <property type="entry name" value="ThrRS_anticodon"/>
</dbReference>
<keyword evidence="4 13" id="KW-0436">Ligase</keyword>
<dbReference type="GO" id="GO:0005737">
    <property type="term" value="C:cytoplasm"/>
    <property type="evidence" value="ECO:0007669"/>
    <property type="project" value="UniProtKB-SubCell"/>
</dbReference>
<dbReference type="GO" id="GO:0000049">
    <property type="term" value="F:tRNA binding"/>
    <property type="evidence" value="ECO:0007669"/>
    <property type="project" value="UniProtKB-KW"/>
</dbReference>
<evidence type="ECO:0000259" key="14">
    <source>
        <dbReference type="PROSITE" id="PS50862"/>
    </source>
</evidence>
<dbReference type="CDD" id="cd00771">
    <property type="entry name" value="ThrRS_core"/>
    <property type="match status" value="1"/>
</dbReference>
<dbReference type="GO" id="GO:0046872">
    <property type="term" value="F:metal ion binding"/>
    <property type="evidence" value="ECO:0007669"/>
    <property type="project" value="UniProtKB-KW"/>
</dbReference>
<dbReference type="InterPro" id="IPR004154">
    <property type="entry name" value="Anticodon-bd"/>
</dbReference>
<dbReference type="Gene3D" id="3.30.930.10">
    <property type="entry name" value="Bira Bifunctional Protein, Domain 2"/>
    <property type="match status" value="1"/>
</dbReference>
<dbReference type="SUPFAM" id="SSF55681">
    <property type="entry name" value="Class II aaRS and biotin synthetases"/>
    <property type="match status" value="1"/>
</dbReference>
<evidence type="ECO:0000256" key="8">
    <source>
        <dbReference type="ARBA" id="ARBA00022840"/>
    </source>
</evidence>
<evidence type="ECO:0000256" key="4">
    <source>
        <dbReference type="ARBA" id="ARBA00022598"/>
    </source>
</evidence>
<dbReference type="EC" id="6.1.1.3" evidence="13"/>
<keyword evidence="7 13" id="KW-0862">Zinc</keyword>
<evidence type="ECO:0000256" key="13">
    <source>
        <dbReference type="HAMAP-Rule" id="MF_00184"/>
    </source>
</evidence>
<keyword evidence="2 13" id="KW-0963">Cytoplasm</keyword>